<keyword evidence="2" id="KW-1133">Transmembrane helix</keyword>
<keyword evidence="2" id="KW-0812">Transmembrane</keyword>
<feature type="compositionally biased region" description="Low complexity" evidence="1">
    <location>
        <begin position="233"/>
        <end position="249"/>
    </location>
</feature>
<feature type="region of interest" description="Disordered" evidence="1">
    <location>
        <begin position="228"/>
        <end position="251"/>
    </location>
</feature>
<feature type="transmembrane region" description="Helical" evidence="2">
    <location>
        <begin position="258"/>
        <end position="277"/>
    </location>
</feature>
<evidence type="ECO:0000313" key="3">
    <source>
        <dbReference type="EMBL" id="UYP47617.1"/>
    </source>
</evidence>
<evidence type="ECO:0000313" key="4">
    <source>
        <dbReference type="Proteomes" id="UP001208689"/>
    </source>
</evidence>
<keyword evidence="2" id="KW-0472">Membrane</keyword>
<evidence type="ECO:0000256" key="1">
    <source>
        <dbReference type="SAM" id="MobiDB-lite"/>
    </source>
</evidence>
<name>A0ABY6HZ59_9ARCH</name>
<dbReference type="Proteomes" id="UP001208689">
    <property type="component" value="Chromosome"/>
</dbReference>
<keyword evidence="4" id="KW-1185">Reference proteome</keyword>
<sequence>MQLIHRRIFLCVLVILSFMLIPLNRAGSPIVSENFQPSGQALTKTLSGYSYFHDNDGYTGFYGESIQIGHEFDFYNEEWRGWAEWDISDIPESANITAAGLRIDVTGIPVSCDYQRAQLDVYQMTNQPSLSINDPELLFLDAGSGLHLRENVSYPLSDNGVYPTSTSFITLDHVAIQILNESTASGWFAVGFSDYYHSDLGHDSDQDEGVIFEILAFEINYTEGGQAYSQNFSQDDPSGSGSTTTETSTGDGGAIDPASIIIIVVTIVVILIAVGITQKRNQNRSKSSEYSLLNSSGSQAVGQKRFKSKKKESKNRVNEKKLLKKFKSIMEISQRISIESVATSLEVTEKQLFELLLKWKRSLPVIIDGDFILINDITEFVGALDQEFSDWDSHQKTKDGKV</sequence>
<evidence type="ECO:0000256" key="2">
    <source>
        <dbReference type="SAM" id="Phobius"/>
    </source>
</evidence>
<proteinExistence type="predicted"/>
<reference evidence="3" key="1">
    <citation type="submission" date="2022-09" db="EMBL/GenBank/DDBJ databases">
        <title>Actin cytoskeleton and complex cell architecture in an #Asgard archaeon.</title>
        <authorList>
            <person name="Ponce Toledo R.I."/>
            <person name="Schleper C."/>
            <person name="Rodrigues Oliveira T."/>
            <person name="Wollweber F."/>
            <person name="Xu J."/>
            <person name="Rittmann S."/>
            <person name="Klingl A."/>
            <person name="Pilhofer M."/>
        </authorList>
    </citation>
    <scope>NUCLEOTIDE SEQUENCE</scope>
    <source>
        <strain evidence="3">B-35</strain>
    </source>
</reference>
<dbReference type="EMBL" id="CP104013">
    <property type="protein sequence ID" value="UYP47617.1"/>
    <property type="molecule type" value="Genomic_DNA"/>
</dbReference>
<organism evidence="3 4">
    <name type="scientific">Candidatus Lokiarchaeum ossiferum</name>
    <dbReference type="NCBI Taxonomy" id="2951803"/>
    <lineage>
        <taxon>Archaea</taxon>
        <taxon>Promethearchaeati</taxon>
        <taxon>Promethearchaeota</taxon>
        <taxon>Promethearchaeia</taxon>
        <taxon>Promethearchaeales</taxon>
        <taxon>Promethearchaeaceae</taxon>
        <taxon>Candidatus Lokiarchaeum</taxon>
    </lineage>
</organism>
<accession>A0ABY6HZ59</accession>
<protein>
    <submittedName>
        <fullName evidence="3">Uncharacterized protein</fullName>
    </submittedName>
</protein>
<gene>
    <name evidence="3" type="ORF">NEF87_003902</name>
</gene>